<dbReference type="Proteomes" id="UP000602510">
    <property type="component" value="Unassembled WGS sequence"/>
</dbReference>
<keyword evidence="2" id="KW-1185">Reference proteome</keyword>
<organism evidence="1 2">
    <name type="scientific">Phytophthora infestans</name>
    <name type="common">Potato late blight agent</name>
    <name type="synonym">Botrytis infestans</name>
    <dbReference type="NCBI Taxonomy" id="4787"/>
    <lineage>
        <taxon>Eukaryota</taxon>
        <taxon>Sar</taxon>
        <taxon>Stramenopiles</taxon>
        <taxon>Oomycota</taxon>
        <taxon>Peronosporomycetes</taxon>
        <taxon>Peronosporales</taxon>
        <taxon>Peronosporaceae</taxon>
        <taxon>Phytophthora</taxon>
    </lineage>
</organism>
<evidence type="ECO:0000313" key="2">
    <source>
        <dbReference type="Proteomes" id="UP000602510"/>
    </source>
</evidence>
<name>A0A833W8I5_PHYIN</name>
<proteinExistence type="predicted"/>
<dbReference type="EMBL" id="WSZM01000463">
    <property type="protein sequence ID" value="KAF4032812.1"/>
    <property type="molecule type" value="Genomic_DNA"/>
</dbReference>
<protein>
    <submittedName>
        <fullName evidence="1">Uncharacterized protein</fullName>
    </submittedName>
</protein>
<evidence type="ECO:0000313" key="1">
    <source>
        <dbReference type="EMBL" id="KAF4032812.1"/>
    </source>
</evidence>
<reference evidence="1" key="1">
    <citation type="submission" date="2020-04" db="EMBL/GenBank/DDBJ databases">
        <title>Hybrid Assembly of Korean Phytophthora infestans isolates.</title>
        <authorList>
            <person name="Prokchorchik M."/>
            <person name="Lee Y."/>
            <person name="Seo J."/>
            <person name="Cho J.-H."/>
            <person name="Park Y.-E."/>
            <person name="Jang D.-C."/>
            <person name="Im J.-S."/>
            <person name="Choi J.-G."/>
            <person name="Park H.-J."/>
            <person name="Lee G.-B."/>
            <person name="Lee Y.-G."/>
            <person name="Hong S.-Y."/>
            <person name="Cho K."/>
            <person name="Sohn K.H."/>
        </authorList>
    </citation>
    <scope>NUCLEOTIDE SEQUENCE</scope>
    <source>
        <strain evidence="1">KR_1_A1</strain>
    </source>
</reference>
<dbReference type="AlphaFoldDB" id="A0A833W8I5"/>
<accession>A0A833W8I5</accession>
<sequence length="181" mass="20150">MVLSLRRYLPYDKRLRASVALRTRKRANGSWKEAAKRFKFVAGGGLPVAKAQMPMFLSDDEFGAVPEIKENGNVLTKATNNARGVKQPYEQFTLELFLYLALASRFAERLRRVTTDRVRAEAAEIAASQQQENSRFGSIAKHHLAVHIARLLDGTAVPAPNDNTMQQAMALDAAVRPLVRS</sequence>
<comment type="caution">
    <text evidence="1">The sequence shown here is derived from an EMBL/GenBank/DDBJ whole genome shotgun (WGS) entry which is preliminary data.</text>
</comment>
<gene>
    <name evidence="1" type="ORF">GN244_ATG15322</name>
</gene>